<accession>A0A976RSN7</accession>
<organism evidence="1 2">
    <name type="scientific">Nicoliella spurrieriana</name>
    <dbReference type="NCBI Taxonomy" id="2925830"/>
    <lineage>
        <taxon>Bacteria</taxon>
        <taxon>Bacillati</taxon>
        <taxon>Bacillota</taxon>
        <taxon>Bacilli</taxon>
        <taxon>Lactobacillales</taxon>
        <taxon>Lactobacillaceae</taxon>
        <taxon>Nicoliella</taxon>
    </lineage>
</organism>
<evidence type="ECO:0000313" key="2">
    <source>
        <dbReference type="Proteomes" id="UP000831181"/>
    </source>
</evidence>
<dbReference type="Proteomes" id="UP000831181">
    <property type="component" value="Chromosome"/>
</dbReference>
<proteinExistence type="predicted"/>
<reference evidence="1" key="1">
    <citation type="journal article" date="2022" name="Int. J. Syst. Evol. Microbiol.">
        <title>Apilactobacillus apisilvae sp. nov., Nicolia spurrieriana gen. nov. sp. nov., Bombilactobacillus folatiphilus sp. nov. and Bombilactobacillus thymidiniphilus sp. nov., four new lactic acid bacterial isolates from stingless bees Tetragonula carbonaria and Austroplebeia australis.</title>
        <authorList>
            <person name="Oliphant S.A."/>
            <person name="Watson-Haigh N.S."/>
            <person name="Sumby K.M."/>
            <person name="Gardner J."/>
            <person name="Groom S."/>
            <person name="Jiranek V."/>
        </authorList>
    </citation>
    <scope>NUCLEOTIDE SEQUENCE</scope>
    <source>
        <strain evidence="1">SGEP1_A5</strain>
    </source>
</reference>
<protein>
    <submittedName>
        <fullName evidence="1">Uncharacterized protein</fullName>
    </submittedName>
</protein>
<gene>
    <name evidence="1" type="ORF">MOO44_08410</name>
</gene>
<dbReference type="EMBL" id="CP093361">
    <property type="protein sequence ID" value="UQS86871.1"/>
    <property type="molecule type" value="Genomic_DNA"/>
</dbReference>
<dbReference type="KEGG" id="lbe:MOO44_08410"/>
<keyword evidence="2" id="KW-1185">Reference proteome</keyword>
<dbReference type="RefSeq" id="WP_260116672.1">
    <property type="nucleotide sequence ID" value="NZ_CP093361.1"/>
</dbReference>
<dbReference type="AlphaFoldDB" id="A0A976RSN7"/>
<evidence type="ECO:0000313" key="1">
    <source>
        <dbReference type="EMBL" id="UQS86871.1"/>
    </source>
</evidence>
<sequence length="197" mass="23307">MIHRRVFRDLHFNIQFNPDLVNQYLKTFFMENGQMMDSMVNLQKSNPQVVVDLWWLKKLANQNAIAADSDLAASTLSRLDSIEAEYWVNFQTSLKTHYLIPEAEFSNALNAWKQVVAQDGSYERDVQTLKQFWDAHRDALAFIMDNDDVFMLLDYFFQHRHDFSKDAMNQKTASLIERSFNQLILRYSVRKEVLTRL</sequence>
<name>A0A976RSN7_9LACO</name>